<keyword evidence="3" id="KW-1185">Reference proteome</keyword>
<sequence>MEILTNPAPTAFTWLRALFLIGLGIFFRQPVMSGICFTLAALPFFTAKGVAFDIPNRRYRHFSKIGGLRIGRWEQLPSVSRVVAKYFSQLGTSGKPGRMRTDREEYLVVMLSVEGSATGIIVERLALEAKSEALELAEDLARPLGIPEVYVPLQEAAHGVSV</sequence>
<gene>
    <name evidence="2" type="ORF">GCM10023186_26250</name>
</gene>
<accession>A0ABP8J3X6</accession>
<proteinExistence type="predicted"/>
<keyword evidence="1" id="KW-0472">Membrane</keyword>
<keyword evidence="1" id="KW-1133">Transmembrane helix</keyword>
<dbReference type="RefSeq" id="WP_345224886.1">
    <property type="nucleotide sequence ID" value="NZ_BAABHA010000008.1"/>
</dbReference>
<evidence type="ECO:0000313" key="3">
    <source>
        <dbReference type="Proteomes" id="UP001500454"/>
    </source>
</evidence>
<comment type="caution">
    <text evidence="2">The sequence shown here is derived from an EMBL/GenBank/DDBJ whole genome shotgun (WGS) entry which is preliminary data.</text>
</comment>
<feature type="transmembrane region" description="Helical" evidence="1">
    <location>
        <begin position="32"/>
        <end position="54"/>
    </location>
</feature>
<reference evidence="3" key="1">
    <citation type="journal article" date="2019" name="Int. J. Syst. Evol. Microbiol.">
        <title>The Global Catalogue of Microorganisms (GCM) 10K type strain sequencing project: providing services to taxonomists for standard genome sequencing and annotation.</title>
        <authorList>
            <consortium name="The Broad Institute Genomics Platform"/>
            <consortium name="The Broad Institute Genome Sequencing Center for Infectious Disease"/>
            <person name="Wu L."/>
            <person name="Ma J."/>
        </authorList>
    </citation>
    <scope>NUCLEOTIDE SEQUENCE [LARGE SCALE GENOMIC DNA]</scope>
    <source>
        <strain evidence="3">JCM 17924</strain>
    </source>
</reference>
<feature type="transmembrane region" description="Helical" evidence="1">
    <location>
        <begin position="7"/>
        <end position="26"/>
    </location>
</feature>
<dbReference type="Proteomes" id="UP001500454">
    <property type="component" value="Unassembled WGS sequence"/>
</dbReference>
<organism evidence="2 3">
    <name type="scientific">Hymenobacter koreensis</name>
    <dbReference type="NCBI Taxonomy" id="1084523"/>
    <lineage>
        <taxon>Bacteria</taxon>
        <taxon>Pseudomonadati</taxon>
        <taxon>Bacteroidota</taxon>
        <taxon>Cytophagia</taxon>
        <taxon>Cytophagales</taxon>
        <taxon>Hymenobacteraceae</taxon>
        <taxon>Hymenobacter</taxon>
    </lineage>
</organism>
<keyword evidence="1" id="KW-0812">Transmembrane</keyword>
<evidence type="ECO:0000256" key="1">
    <source>
        <dbReference type="SAM" id="Phobius"/>
    </source>
</evidence>
<protein>
    <submittedName>
        <fullName evidence="2">Uncharacterized protein</fullName>
    </submittedName>
</protein>
<name>A0ABP8J3X6_9BACT</name>
<evidence type="ECO:0000313" key="2">
    <source>
        <dbReference type="EMBL" id="GAA4384263.1"/>
    </source>
</evidence>
<dbReference type="EMBL" id="BAABHA010000008">
    <property type="protein sequence ID" value="GAA4384263.1"/>
    <property type="molecule type" value="Genomic_DNA"/>
</dbReference>